<dbReference type="Gene3D" id="3.40.50.1000">
    <property type="entry name" value="HAD superfamily/HAD-like"/>
    <property type="match status" value="2"/>
</dbReference>
<comment type="caution">
    <text evidence="3">The sequence shown here is derived from an EMBL/GenBank/DDBJ whole genome shotgun (WGS) entry which is preliminary data.</text>
</comment>
<dbReference type="EMBL" id="RJJQ01000015">
    <property type="protein sequence ID" value="RNI20708.1"/>
    <property type="molecule type" value="Genomic_DNA"/>
</dbReference>
<dbReference type="PANTHER" id="PTHR31284:SF10">
    <property type="entry name" value="ACID PHOSPHATASE-LIKE PROTEIN"/>
    <property type="match status" value="1"/>
</dbReference>
<dbReference type="Proteomes" id="UP000271678">
    <property type="component" value="Unassembled WGS sequence"/>
</dbReference>
<feature type="chain" id="PRO_5018302164" description="Acid phosphatase" evidence="2">
    <location>
        <begin position="23"/>
        <end position="552"/>
    </location>
</feature>
<dbReference type="InterPro" id="IPR023214">
    <property type="entry name" value="HAD_sf"/>
</dbReference>
<keyword evidence="1 2" id="KW-0732">Signal</keyword>
<keyword evidence="4" id="KW-1185">Reference proteome</keyword>
<evidence type="ECO:0008006" key="5">
    <source>
        <dbReference type="Google" id="ProtNLM"/>
    </source>
</evidence>
<proteinExistence type="predicted"/>
<dbReference type="InterPro" id="IPR005519">
    <property type="entry name" value="Acid_phosphat_B-like"/>
</dbReference>
<dbReference type="InterPro" id="IPR036412">
    <property type="entry name" value="HAD-like_sf"/>
</dbReference>
<protein>
    <recommendedName>
        <fullName evidence="5">Acid phosphatase</fullName>
    </recommendedName>
</protein>
<organism evidence="3 4">
    <name type="scientific">Flexivirga caeni</name>
    <dbReference type="NCBI Taxonomy" id="2294115"/>
    <lineage>
        <taxon>Bacteria</taxon>
        <taxon>Bacillati</taxon>
        <taxon>Actinomycetota</taxon>
        <taxon>Actinomycetes</taxon>
        <taxon>Micrococcales</taxon>
        <taxon>Dermacoccaceae</taxon>
        <taxon>Flexivirga</taxon>
    </lineage>
</organism>
<gene>
    <name evidence="3" type="ORF">EFY87_14090</name>
</gene>
<name>A0A3M9M834_9MICO</name>
<evidence type="ECO:0000256" key="2">
    <source>
        <dbReference type="SAM" id="SignalP"/>
    </source>
</evidence>
<accession>A0A3M9M834</accession>
<evidence type="ECO:0000256" key="1">
    <source>
        <dbReference type="ARBA" id="ARBA00022729"/>
    </source>
</evidence>
<dbReference type="SUPFAM" id="SSF56784">
    <property type="entry name" value="HAD-like"/>
    <property type="match status" value="2"/>
</dbReference>
<evidence type="ECO:0000313" key="3">
    <source>
        <dbReference type="EMBL" id="RNI20708.1"/>
    </source>
</evidence>
<feature type="signal peptide" evidence="2">
    <location>
        <begin position="1"/>
        <end position="22"/>
    </location>
</feature>
<evidence type="ECO:0000313" key="4">
    <source>
        <dbReference type="Proteomes" id="UP000271678"/>
    </source>
</evidence>
<dbReference type="OrthoDB" id="193314at2"/>
<sequence>MIAAIAVAAAAPALALAPAASADTGHHSRTTLSQQSAVKSLASWTDTYLTPRTSFTMQPDGSSGNTVGGAGIPNIAVVKSTIRTYYNADAHGIANKKSSPYISQMDSILAAQTARLKSLYKQSAAHGKKPAIVFDADDTTLWTYDMEDGAMHFNFDPALQDTWVQDEKFPATPGMVKFEKAAKAAGFTIFGITGRNDDQKAATLGNLKKVGYTGFTAKHFFTKWTGVGSSQQPSYITCATAKCTTVEFKAGTRKHIESMGYDVALNLGDQFSDLQGGSADHTVKLPNPTYYLPSPDLPGMSQPRLSPRTHFIMKADGSSGKTQGGEGIPNIDSVKATIRTYYGAGANGIANKTSSPYITEMTRLTRRVTPLLSFACTVGKLLGAKPAIVLDADDTTLWTYDMEDGAMHFNFDPALQDTWVQDEKFPANPGMVAMVNAANRAGCTLIGLTGRHDDQKTATMGNLAKDGYQGFTAANYYTKWTGVGSSQQPPYITCAAAKCTTIEFKSQTRAHVESPSGGGYTILANFGDQFSDLIGGHALVPVKLPNPTYYLP</sequence>
<dbReference type="PANTHER" id="PTHR31284">
    <property type="entry name" value="ACID PHOSPHATASE-LIKE PROTEIN"/>
    <property type="match status" value="1"/>
</dbReference>
<reference evidence="3 4" key="1">
    <citation type="submission" date="2018-11" db="EMBL/GenBank/DDBJ databases">
        <title>Draft genome of Simplicispira Flexivirga sp. BO-16.</title>
        <authorList>
            <person name="Im W.T."/>
        </authorList>
    </citation>
    <scope>NUCLEOTIDE SEQUENCE [LARGE SCALE GENOMIC DNA]</scope>
    <source>
        <strain evidence="3 4">BO-16</strain>
    </source>
</reference>
<dbReference type="Pfam" id="PF03767">
    <property type="entry name" value="Acid_phosphat_B"/>
    <property type="match status" value="2"/>
</dbReference>
<dbReference type="AlphaFoldDB" id="A0A3M9M834"/>